<evidence type="ECO:0000259" key="6">
    <source>
        <dbReference type="Pfam" id="PF06429"/>
    </source>
</evidence>
<evidence type="ECO:0000259" key="5">
    <source>
        <dbReference type="Pfam" id="PF00460"/>
    </source>
</evidence>
<gene>
    <name evidence="8" type="ordered locus">A2cp1_2601</name>
</gene>
<evidence type="ECO:0000256" key="3">
    <source>
        <dbReference type="ARBA" id="ARBA00023143"/>
    </source>
</evidence>
<sequence length="235" mass="24320">MADGIYVSMCGAVARAEQLDAVADNLANAQTPGFKAARPAFESFLAPGAAQDKRYAAAVATGIDLRPGPTQRTGNALDVVPEAGMFLTVRTAGGGTAYTRDGRLTLDPDRRLVSDGRPLLSPRGEPIVLPPDLEARVDAAGRVWAGDVEVAALGLARLDGPVDRVGPSLLAPGAGGRALPAEGAVRSGELELGNAGALEASIQLVSAQRAYEASLQAIQTYRQLDQRAVEVARVK</sequence>
<evidence type="ECO:0000313" key="9">
    <source>
        <dbReference type="Proteomes" id="UP000007089"/>
    </source>
</evidence>
<comment type="similarity">
    <text evidence="2 4">Belongs to the flagella basal body rod proteins family.</text>
</comment>
<dbReference type="RefSeq" id="WP_012633724.1">
    <property type="nucleotide sequence ID" value="NC_011891.1"/>
</dbReference>
<dbReference type="Pfam" id="PF06429">
    <property type="entry name" value="Flg_bbr_C"/>
    <property type="match status" value="1"/>
</dbReference>
<dbReference type="PANTHER" id="PTHR30435">
    <property type="entry name" value="FLAGELLAR PROTEIN"/>
    <property type="match status" value="1"/>
</dbReference>
<dbReference type="KEGG" id="acp:A2cp1_2601"/>
<keyword evidence="8" id="KW-0282">Flagellum</keyword>
<dbReference type="PANTHER" id="PTHR30435:SF19">
    <property type="entry name" value="FLAGELLAR BASAL-BODY ROD PROTEIN FLGG"/>
    <property type="match status" value="1"/>
</dbReference>
<evidence type="ECO:0000256" key="1">
    <source>
        <dbReference type="ARBA" id="ARBA00004117"/>
    </source>
</evidence>
<dbReference type="Pfam" id="PF22692">
    <property type="entry name" value="LlgE_F_G_D1"/>
    <property type="match status" value="1"/>
</dbReference>
<evidence type="ECO:0000256" key="2">
    <source>
        <dbReference type="ARBA" id="ARBA00009677"/>
    </source>
</evidence>
<dbReference type="InterPro" id="IPR037925">
    <property type="entry name" value="FlgE/F/G-like"/>
</dbReference>
<dbReference type="Pfam" id="PF00460">
    <property type="entry name" value="Flg_bb_rod"/>
    <property type="match status" value="1"/>
</dbReference>
<dbReference type="AlphaFoldDB" id="B8JD89"/>
<keyword evidence="8" id="KW-0966">Cell projection</keyword>
<dbReference type="InterPro" id="IPR020013">
    <property type="entry name" value="Flagellar_FlgE/F/G"/>
</dbReference>
<dbReference type="InterPro" id="IPR001444">
    <property type="entry name" value="Flag_bb_rod_N"/>
</dbReference>
<reference evidence="8" key="1">
    <citation type="submission" date="2009-01" db="EMBL/GenBank/DDBJ databases">
        <title>Complete sequence of Anaeromyxobacter dehalogenans 2CP-1.</title>
        <authorList>
            <consortium name="US DOE Joint Genome Institute"/>
            <person name="Lucas S."/>
            <person name="Copeland A."/>
            <person name="Lapidus A."/>
            <person name="Glavina del Rio T."/>
            <person name="Dalin E."/>
            <person name="Tice H."/>
            <person name="Bruce D."/>
            <person name="Goodwin L."/>
            <person name="Pitluck S."/>
            <person name="Saunders E."/>
            <person name="Brettin T."/>
            <person name="Detter J.C."/>
            <person name="Han C."/>
            <person name="Larimer F."/>
            <person name="Land M."/>
            <person name="Hauser L."/>
            <person name="Kyrpides N."/>
            <person name="Ovchinnikova G."/>
            <person name="Beliaev A.S."/>
            <person name="Richardson P."/>
        </authorList>
    </citation>
    <scope>NUCLEOTIDE SEQUENCE</scope>
    <source>
        <strain evidence="8">2CP-1</strain>
    </source>
</reference>
<dbReference type="GO" id="GO:0071978">
    <property type="term" value="P:bacterial-type flagellum-dependent swarming motility"/>
    <property type="evidence" value="ECO:0007669"/>
    <property type="project" value="TreeGrafter"/>
</dbReference>
<proteinExistence type="inferred from homology"/>
<dbReference type="HOGENOM" id="CLU_013687_0_0_7"/>
<feature type="domain" description="Flagellar hook protein FlgE/F/G-like D1" evidence="7">
    <location>
        <begin position="86"/>
        <end position="143"/>
    </location>
</feature>
<feature type="domain" description="Flagellar basal-body/hook protein C-terminal" evidence="6">
    <location>
        <begin position="187"/>
        <end position="229"/>
    </location>
</feature>
<dbReference type="EMBL" id="CP001359">
    <property type="protein sequence ID" value="ACL65938.1"/>
    <property type="molecule type" value="Genomic_DNA"/>
</dbReference>
<dbReference type="GO" id="GO:0009425">
    <property type="term" value="C:bacterial-type flagellum basal body"/>
    <property type="evidence" value="ECO:0007669"/>
    <property type="project" value="UniProtKB-SubCell"/>
</dbReference>
<keyword evidence="3 4" id="KW-0975">Bacterial flagellum</keyword>
<keyword evidence="9" id="KW-1185">Reference proteome</keyword>
<name>B8JD89_ANAD2</name>
<evidence type="ECO:0000256" key="4">
    <source>
        <dbReference type="RuleBase" id="RU362116"/>
    </source>
</evidence>
<accession>B8JD89</accession>
<evidence type="ECO:0000313" key="8">
    <source>
        <dbReference type="EMBL" id="ACL65938.1"/>
    </source>
</evidence>
<organism evidence="8 9">
    <name type="scientific">Anaeromyxobacter dehalogenans (strain ATCC BAA-258 / DSM 21875 / 2CP-1)</name>
    <dbReference type="NCBI Taxonomy" id="455488"/>
    <lineage>
        <taxon>Bacteria</taxon>
        <taxon>Pseudomonadati</taxon>
        <taxon>Myxococcota</taxon>
        <taxon>Myxococcia</taxon>
        <taxon>Myxococcales</taxon>
        <taxon>Cystobacterineae</taxon>
        <taxon>Anaeromyxobacteraceae</taxon>
        <taxon>Anaeromyxobacter</taxon>
    </lineage>
</organism>
<dbReference type="NCBIfam" id="TIGR03506">
    <property type="entry name" value="FlgEFG_subfam"/>
    <property type="match status" value="1"/>
</dbReference>
<dbReference type="SUPFAM" id="SSF117143">
    <property type="entry name" value="Flagellar hook protein flgE"/>
    <property type="match status" value="1"/>
</dbReference>
<dbReference type="InterPro" id="IPR010930">
    <property type="entry name" value="Flg_bb/hook_C_dom"/>
</dbReference>
<protein>
    <submittedName>
        <fullName evidence="8">Flagellar basal-body rod protein FlgF</fullName>
    </submittedName>
</protein>
<keyword evidence="8" id="KW-0969">Cilium</keyword>
<evidence type="ECO:0000259" key="7">
    <source>
        <dbReference type="Pfam" id="PF22692"/>
    </source>
</evidence>
<comment type="subcellular location">
    <subcellularLocation>
        <location evidence="1 4">Bacterial flagellum basal body</location>
    </subcellularLocation>
</comment>
<dbReference type="Proteomes" id="UP000007089">
    <property type="component" value="Chromosome"/>
</dbReference>
<dbReference type="InterPro" id="IPR053967">
    <property type="entry name" value="LlgE_F_G-like_D1"/>
</dbReference>
<feature type="domain" description="Flagellar basal body rod protein N-terminal" evidence="5">
    <location>
        <begin position="5"/>
        <end position="35"/>
    </location>
</feature>